<feature type="domain" description="Fucosyltransferase C-terminal" evidence="14">
    <location>
        <begin position="246"/>
        <end position="407"/>
    </location>
</feature>
<dbReference type="Gene3D" id="3.40.50.11660">
    <property type="entry name" value="Glycosyl transferase family 10, C-terminal domain"/>
    <property type="match status" value="1"/>
</dbReference>
<evidence type="ECO:0000256" key="6">
    <source>
        <dbReference type="ARBA" id="ARBA00022692"/>
    </source>
</evidence>
<dbReference type="InterPro" id="IPR001503">
    <property type="entry name" value="Glyco_trans_10"/>
</dbReference>
<dbReference type="UniPathway" id="UPA00378"/>
<dbReference type="EMBL" id="CH940647">
    <property type="protein sequence ID" value="KRF84036.1"/>
    <property type="molecule type" value="Genomic_DNA"/>
</dbReference>
<keyword evidence="17" id="KW-1185">Reference proteome</keyword>
<keyword evidence="5 12" id="KW-0808">Transferase</keyword>
<protein>
    <recommendedName>
        <fullName evidence="12">Fucosyltransferase</fullName>
        <ecNumber evidence="12">2.4.1.-</ecNumber>
    </recommendedName>
</protein>
<dbReference type="Pfam" id="PF17039">
    <property type="entry name" value="Glyco_tran_10_N"/>
    <property type="match status" value="1"/>
</dbReference>
<organism evidence="16 17">
    <name type="scientific">Drosophila virilis</name>
    <name type="common">Fruit fly</name>
    <dbReference type="NCBI Taxonomy" id="7244"/>
    <lineage>
        <taxon>Eukaryota</taxon>
        <taxon>Metazoa</taxon>
        <taxon>Ecdysozoa</taxon>
        <taxon>Arthropoda</taxon>
        <taxon>Hexapoda</taxon>
        <taxon>Insecta</taxon>
        <taxon>Pterygota</taxon>
        <taxon>Neoptera</taxon>
        <taxon>Endopterygota</taxon>
        <taxon>Diptera</taxon>
        <taxon>Brachycera</taxon>
        <taxon>Muscomorpha</taxon>
        <taxon>Ephydroidea</taxon>
        <taxon>Drosophilidae</taxon>
        <taxon>Drosophila</taxon>
    </lineage>
</organism>
<feature type="compositionally biased region" description="Basic and acidic residues" evidence="13">
    <location>
        <begin position="23"/>
        <end position="32"/>
    </location>
</feature>
<reference evidence="16 17" key="1">
    <citation type="journal article" date="2007" name="Nature">
        <title>Evolution of genes and genomes on the Drosophila phylogeny.</title>
        <authorList>
            <consortium name="Drosophila 12 Genomes Consortium"/>
            <person name="Clark A.G."/>
            <person name="Eisen M.B."/>
            <person name="Smith D.R."/>
            <person name="Bergman C.M."/>
            <person name="Oliver B."/>
            <person name="Markow T.A."/>
            <person name="Kaufman T.C."/>
            <person name="Kellis M."/>
            <person name="Gelbart W."/>
            <person name="Iyer V.N."/>
            <person name="Pollard D.A."/>
            <person name="Sackton T.B."/>
            <person name="Larracuente A.M."/>
            <person name="Singh N.D."/>
            <person name="Abad J.P."/>
            <person name="Abt D.N."/>
            <person name="Adryan B."/>
            <person name="Aguade M."/>
            <person name="Akashi H."/>
            <person name="Anderson W.W."/>
            <person name="Aquadro C.F."/>
            <person name="Ardell D.H."/>
            <person name="Arguello R."/>
            <person name="Artieri C.G."/>
            <person name="Barbash D.A."/>
            <person name="Barker D."/>
            <person name="Barsanti P."/>
            <person name="Batterham P."/>
            <person name="Batzoglou S."/>
            <person name="Begun D."/>
            <person name="Bhutkar A."/>
            <person name="Blanco E."/>
            <person name="Bosak S.A."/>
            <person name="Bradley R.K."/>
            <person name="Brand A.D."/>
            <person name="Brent M.R."/>
            <person name="Brooks A.N."/>
            <person name="Brown R.H."/>
            <person name="Butlin R.K."/>
            <person name="Caggese C."/>
            <person name="Calvi B.R."/>
            <person name="Bernardo de Carvalho A."/>
            <person name="Caspi A."/>
            <person name="Castrezana S."/>
            <person name="Celniker S.E."/>
            <person name="Chang J.L."/>
            <person name="Chapple C."/>
            <person name="Chatterji S."/>
            <person name="Chinwalla A."/>
            <person name="Civetta A."/>
            <person name="Clifton S.W."/>
            <person name="Comeron J.M."/>
            <person name="Costello J.C."/>
            <person name="Coyne J.A."/>
            <person name="Daub J."/>
            <person name="David R.G."/>
            <person name="Delcher A.L."/>
            <person name="Delehaunty K."/>
            <person name="Do C.B."/>
            <person name="Ebling H."/>
            <person name="Edwards K."/>
            <person name="Eickbush T."/>
            <person name="Evans J.D."/>
            <person name="Filipski A."/>
            <person name="Findeiss S."/>
            <person name="Freyhult E."/>
            <person name="Fulton L."/>
            <person name="Fulton R."/>
            <person name="Garcia A.C."/>
            <person name="Gardiner A."/>
            <person name="Garfield D.A."/>
            <person name="Garvin B.E."/>
            <person name="Gibson G."/>
            <person name="Gilbert D."/>
            <person name="Gnerre S."/>
            <person name="Godfrey J."/>
            <person name="Good R."/>
            <person name="Gotea V."/>
            <person name="Gravely B."/>
            <person name="Greenberg A.J."/>
            <person name="Griffiths-Jones S."/>
            <person name="Gross S."/>
            <person name="Guigo R."/>
            <person name="Gustafson E.A."/>
            <person name="Haerty W."/>
            <person name="Hahn M.W."/>
            <person name="Halligan D.L."/>
            <person name="Halpern A.L."/>
            <person name="Halter G.M."/>
            <person name="Han M.V."/>
            <person name="Heger A."/>
            <person name="Hillier L."/>
            <person name="Hinrichs A.S."/>
            <person name="Holmes I."/>
            <person name="Hoskins R.A."/>
            <person name="Hubisz M.J."/>
            <person name="Hultmark D."/>
            <person name="Huntley M.A."/>
            <person name="Jaffe D.B."/>
            <person name="Jagadeeshan S."/>
            <person name="Jeck W.R."/>
            <person name="Johnson J."/>
            <person name="Jones C.D."/>
            <person name="Jordan W.C."/>
            <person name="Karpen G.H."/>
            <person name="Kataoka E."/>
            <person name="Keightley P.D."/>
            <person name="Kheradpour P."/>
            <person name="Kirkness E.F."/>
            <person name="Koerich L.B."/>
            <person name="Kristiansen K."/>
            <person name="Kudrna D."/>
            <person name="Kulathinal R.J."/>
            <person name="Kumar S."/>
            <person name="Kwok R."/>
            <person name="Lander E."/>
            <person name="Langley C.H."/>
            <person name="Lapoint R."/>
            <person name="Lazzaro B.P."/>
            <person name="Lee S.J."/>
            <person name="Levesque L."/>
            <person name="Li R."/>
            <person name="Lin C.F."/>
            <person name="Lin M.F."/>
            <person name="Lindblad-Toh K."/>
            <person name="Llopart A."/>
            <person name="Long M."/>
            <person name="Low L."/>
            <person name="Lozovsky E."/>
            <person name="Lu J."/>
            <person name="Luo M."/>
            <person name="Machado C.A."/>
            <person name="Makalowski W."/>
            <person name="Marzo M."/>
            <person name="Matsuda M."/>
            <person name="Matzkin L."/>
            <person name="McAllister B."/>
            <person name="McBride C.S."/>
            <person name="McKernan B."/>
            <person name="McKernan K."/>
            <person name="Mendez-Lago M."/>
            <person name="Minx P."/>
            <person name="Mollenhauer M.U."/>
            <person name="Montooth K."/>
            <person name="Mount S.M."/>
            <person name="Mu X."/>
            <person name="Myers E."/>
            <person name="Negre B."/>
            <person name="Newfeld S."/>
            <person name="Nielsen R."/>
            <person name="Noor M.A."/>
            <person name="O'Grady P."/>
            <person name="Pachter L."/>
            <person name="Papaceit M."/>
            <person name="Parisi M.J."/>
            <person name="Parisi M."/>
            <person name="Parts L."/>
            <person name="Pedersen J.S."/>
            <person name="Pesole G."/>
            <person name="Phillippy A.M."/>
            <person name="Ponting C.P."/>
            <person name="Pop M."/>
            <person name="Porcelli D."/>
            <person name="Powell J.R."/>
            <person name="Prohaska S."/>
            <person name="Pruitt K."/>
            <person name="Puig M."/>
            <person name="Quesneville H."/>
            <person name="Ram K.R."/>
            <person name="Rand D."/>
            <person name="Rasmussen M.D."/>
            <person name="Reed L.K."/>
            <person name="Reenan R."/>
            <person name="Reily A."/>
            <person name="Remington K.A."/>
            <person name="Rieger T.T."/>
            <person name="Ritchie M.G."/>
            <person name="Robin C."/>
            <person name="Rogers Y.H."/>
            <person name="Rohde C."/>
            <person name="Rozas J."/>
            <person name="Rubenfield M.J."/>
            <person name="Ruiz A."/>
            <person name="Russo S."/>
            <person name="Salzberg S.L."/>
            <person name="Sanchez-Gracia A."/>
            <person name="Saranga D.J."/>
            <person name="Sato H."/>
            <person name="Schaeffer S.W."/>
            <person name="Schatz M.C."/>
            <person name="Schlenke T."/>
            <person name="Schwartz R."/>
            <person name="Segarra C."/>
            <person name="Singh R.S."/>
            <person name="Sirot L."/>
            <person name="Sirota M."/>
            <person name="Sisneros N.B."/>
            <person name="Smith C.D."/>
            <person name="Smith T.F."/>
            <person name="Spieth J."/>
            <person name="Stage D.E."/>
            <person name="Stark A."/>
            <person name="Stephan W."/>
            <person name="Strausberg R.L."/>
            <person name="Strempel S."/>
            <person name="Sturgill D."/>
            <person name="Sutton G."/>
            <person name="Sutton G.G."/>
            <person name="Tao W."/>
            <person name="Teichmann S."/>
            <person name="Tobari Y.N."/>
            <person name="Tomimura Y."/>
            <person name="Tsolas J.M."/>
            <person name="Valente V.L."/>
            <person name="Venter E."/>
            <person name="Venter J.C."/>
            <person name="Vicario S."/>
            <person name="Vieira F.G."/>
            <person name="Vilella A.J."/>
            <person name="Villasante A."/>
            <person name="Walenz B."/>
            <person name="Wang J."/>
            <person name="Wasserman M."/>
            <person name="Watts T."/>
            <person name="Wilson D."/>
            <person name="Wilson R.K."/>
            <person name="Wing R.A."/>
            <person name="Wolfner M.F."/>
            <person name="Wong A."/>
            <person name="Wong G.K."/>
            <person name="Wu C.I."/>
            <person name="Wu G."/>
            <person name="Yamamoto D."/>
            <person name="Yang H.P."/>
            <person name="Yang S.P."/>
            <person name="Yorke J.A."/>
            <person name="Yoshida K."/>
            <person name="Zdobnov E."/>
            <person name="Zhang P."/>
            <person name="Zhang Y."/>
            <person name="Zimin A.V."/>
            <person name="Baldwin J."/>
            <person name="Abdouelleil A."/>
            <person name="Abdulkadir J."/>
            <person name="Abebe A."/>
            <person name="Abera B."/>
            <person name="Abreu J."/>
            <person name="Acer S.C."/>
            <person name="Aftuck L."/>
            <person name="Alexander A."/>
            <person name="An P."/>
            <person name="Anderson E."/>
            <person name="Anderson S."/>
            <person name="Arachi H."/>
            <person name="Azer M."/>
            <person name="Bachantsang P."/>
            <person name="Barry A."/>
            <person name="Bayul T."/>
            <person name="Berlin A."/>
            <person name="Bessette D."/>
            <person name="Bloom T."/>
            <person name="Blye J."/>
            <person name="Boguslavskiy L."/>
            <person name="Bonnet C."/>
            <person name="Boukhgalter B."/>
            <person name="Bourzgui I."/>
            <person name="Brown A."/>
            <person name="Cahill P."/>
            <person name="Channer S."/>
            <person name="Cheshatsang Y."/>
            <person name="Chuda L."/>
            <person name="Citroen M."/>
            <person name="Collymore A."/>
            <person name="Cooke P."/>
            <person name="Costello M."/>
            <person name="D'Aco K."/>
            <person name="Daza R."/>
            <person name="De Haan G."/>
            <person name="DeGray S."/>
            <person name="DeMaso C."/>
            <person name="Dhargay N."/>
            <person name="Dooley K."/>
            <person name="Dooley E."/>
            <person name="Doricent M."/>
            <person name="Dorje P."/>
            <person name="Dorjee K."/>
            <person name="Dupes A."/>
            <person name="Elong R."/>
            <person name="Falk J."/>
            <person name="Farina A."/>
            <person name="Faro S."/>
            <person name="Ferguson D."/>
            <person name="Fisher S."/>
            <person name="Foley C.D."/>
            <person name="Franke A."/>
            <person name="Friedrich D."/>
            <person name="Gadbois L."/>
            <person name="Gearin G."/>
            <person name="Gearin C.R."/>
            <person name="Giannoukos G."/>
            <person name="Goode T."/>
            <person name="Graham J."/>
            <person name="Grandbois E."/>
            <person name="Grewal S."/>
            <person name="Gyaltsen K."/>
            <person name="Hafez N."/>
            <person name="Hagos B."/>
            <person name="Hall J."/>
            <person name="Henson C."/>
            <person name="Hollinger A."/>
            <person name="Honan T."/>
            <person name="Huard M.D."/>
            <person name="Hughes L."/>
            <person name="Hurhula B."/>
            <person name="Husby M.E."/>
            <person name="Kamat A."/>
            <person name="Kanga B."/>
            <person name="Kashin S."/>
            <person name="Khazanovich D."/>
            <person name="Kisner P."/>
            <person name="Lance K."/>
            <person name="Lara M."/>
            <person name="Lee W."/>
            <person name="Lennon N."/>
            <person name="Letendre F."/>
            <person name="LeVine R."/>
            <person name="Lipovsky A."/>
            <person name="Liu X."/>
            <person name="Liu J."/>
            <person name="Liu S."/>
            <person name="Lokyitsang T."/>
            <person name="Lokyitsang Y."/>
            <person name="Lubonja R."/>
            <person name="Lui A."/>
            <person name="MacDonald P."/>
            <person name="Magnisalis V."/>
            <person name="Maru K."/>
            <person name="Matthews C."/>
            <person name="McCusker W."/>
            <person name="McDonough S."/>
            <person name="Mehta T."/>
            <person name="Meldrim J."/>
            <person name="Meneus L."/>
            <person name="Mihai O."/>
            <person name="Mihalev A."/>
            <person name="Mihova T."/>
            <person name="Mittelman R."/>
            <person name="Mlenga V."/>
            <person name="Montmayeur A."/>
            <person name="Mulrain L."/>
            <person name="Navidi A."/>
            <person name="Naylor J."/>
            <person name="Negash T."/>
            <person name="Nguyen T."/>
            <person name="Nguyen N."/>
            <person name="Nicol R."/>
            <person name="Norbu C."/>
            <person name="Norbu N."/>
            <person name="Novod N."/>
            <person name="O'Neill B."/>
            <person name="Osman S."/>
            <person name="Markiewicz E."/>
            <person name="Oyono O.L."/>
            <person name="Patti C."/>
            <person name="Phunkhang P."/>
            <person name="Pierre F."/>
            <person name="Priest M."/>
            <person name="Raghuraman S."/>
            <person name="Rege F."/>
            <person name="Reyes R."/>
            <person name="Rise C."/>
            <person name="Rogov P."/>
            <person name="Ross K."/>
            <person name="Ryan E."/>
            <person name="Settipalli S."/>
            <person name="Shea T."/>
            <person name="Sherpa N."/>
            <person name="Shi L."/>
            <person name="Shih D."/>
            <person name="Sparrow T."/>
            <person name="Spaulding J."/>
            <person name="Stalker J."/>
            <person name="Stange-Thomann N."/>
            <person name="Stavropoulos S."/>
            <person name="Stone C."/>
            <person name="Strader C."/>
            <person name="Tesfaye S."/>
            <person name="Thomson T."/>
            <person name="Thoulutsang Y."/>
            <person name="Thoulutsang D."/>
            <person name="Topham K."/>
            <person name="Topping I."/>
            <person name="Tsamla T."/>
            <person name="Vassiliev H."/>
            <person name="Vo A."/>
            <person name="Wangchuk T."/>
            <person name="Wangdi T."/>
            <person name="Weiand M."/>
            <person name="Wilkinson J."/>
            <person name="Wilson A."/>
            <person name="Yadav S."/>
            <person name="Young G."/>
            <person name="Yu Q."/>
            <person name="Zembek L."/>
            <person name="Zhong D."/>
            <person name="Zimmer A."/>
            <person name="Zwirko Z."/>
            <person name="Jaffe D.B."/>
            <person name="Alvarez P."/>
            <person name="Brockman W."/>
            <person name="Butler J."/>
            <person name="Chin C."/>
            <person name="Gnerre S."/>
            <person name="Grabherr M."/>
            <person name="Kleber M."/>
            <person name="Mauceli E."/>
            <person name="MacCallum I."/>
        </authorList>
    </citation>
    <scope>NUCLEOTIDE SEQUENCE [LARGE SCALE GENOMIC DNA]</scope>
    <source>
        <strain evidence="17">Tucson 15010-1051.87</strain>
    </source>
</reference>
<evidence type="ECO:0000256" key="5">
    <source>
        <dbReference type="ARBA" id="ARBA00022679"/>
    </source>
</evidence>
<evidence type="ECO:0000259" key="15">
    <source>
        <dbReference type="Pfam" id="PF17039"/>
    </source>
</evidence>
<evidence type="ECO:0000256" key="11">
    <source>
        <dbReference type="ARBA" id="ARBA00023180"/>
    </source>
</evidence>
<dbReference type="AlphaFoldDB" id="A0A0Q9WT75"/>
<comment type="subcellular location">
    <subcellularLocation>
        <location evidence="1 12">Golgi apparatus</location>
        <location evidence="1 12">Golgi stack membrane</location>
        <topology evidence="1 12">Single-pass type II membrane protein</topology>
    </subcellularLocation>
</comment>
<dbReference type="GO" id="GO:0032580">
    <property type="term" value="C:Golgi cisterna membrane"/>
    <property type="evidence" value="ECO:0007669"/>
    <property type="project" value="UniProtKB-SubCell"/>
</dbReference>
<evidence type="ECO:0000256" key="2">
    <source>
        <dbReference type="ARBA" id="ARBA00004922"/>
    </source>
</evidence>
<evidence type="ECO:0000313" key="16">
    <source>
        <dbReference type="EMBL" id="KRF84036.1"/>
    </source>
</evidence>
<dbReference type="OrthoDB" id="427096at2759"/>
<name>A0A0Q9WT75_DROVI</name>
<feature type="region of interest" description="Disordered" evidence="13">
    <location>
        <begin position="1"/>
        <end position="48"/>
    </location>
</feature>
<dbReference type="InterPro" id="IPR031481">
    <property type="entry name" value="Glyco_tran_10_N"/>
</dbReference>
<evidence type="ECO:0000256" key="9">
    <source>
        <dbReference type="ARBA" id="ARBA00023034"/>
    </source>
</evidence>
<evidence type="ECO:0000256" key="12">
    <source>
        <dbReference type="RuleBase" id="RU003832"/>
    </source>
</evidence>
<keyword evidence="8 12" id="KW-1133">Transmembrane helix</keyword>
<evidence type="ECO:0000256" key="4">
    <source>
        <dbReference type="ARBA" id="ARBA00022676"/>
    </source>
</evidence>
<evidence type="ECO:0000313" key="17">
    <source>
        <dbReference type="Proteomes" id="UP000008792"/>
    </source>
</evidence>
<keyword evidence="7" id="KW-0735">Signal-anchor</keyword>
<keyword evidence="6 12" id="KW-0812">Transmembrane</keyword>
<comment type="similarity">
    <text evidence="3 12">Belongs to the glycosyltransferase 10 family.</text>
</comment>
<dbReference type="InParanoid" id="A0A0Q9WT75"/>
<dbReference type="Pfam" id="PF00852">
    <property type="entry name" value="Glyco_transf_10"/>
    <property type="match status" value="1"/>
</dbReference>
<dbReference type="PANTHER" id="PTHR48438:SF1">
    <property type="entry name" value="ALPHA-(1,3)-FUCOSYLTRANSFERASE C-RELATED"/>
    <property type="match status" value="1"/>
</dbReference>
<keyword evidence="10 12" id="KW-0472">Membrane</keyword>
<evidence type="ECO:0000256" key="10">
    <source>
        <dbReference type="ARBA" id="ARBA00023136"/>
    </source>
</evidence>
<evidence type="ECO:0000256" key="3">
    <source>
        <dbReference type="ARBA" id="ARBA00008919"/>
    </source>
</evidence>
<evidence type="ECO:0000256" key="1">
    <source>
        <dbReference type="ARBA" id="ARBA00004447"/>
    </source>
</evidence>
<comment type="pathway">
    <text evidence="2">Protein modification; protein glycosylation.</text>
</comment>
<feature type="domain" description="Fucosyltransferase N-terminal" evidence="15">
    <location>
        <begin position="106"/>
        <end position="207"/>
    </location>
</feature>
<keyword evidence="9 12" id="KW-0333">Golgi apparatus</keyword>
<evidence type="ECO:0000256" key="7">
    <source>
        <dbReference type="ARBA" id="ARBA00022968"/>
    </source>
</evidence>
<dbReference type="EC" id="2.4.1.-" evidence="12"/>
<dbReference type="KEGG" id="dvi:26530920"/>
<dbReference type="InterPro" id="IPR055270">
    <property type="entry name" value="Glyco_tran_10_C"/>
</dbReference>
<feature type="transmembrane region" description="Helical" evidence="12">
    <location>
        <begin position="75"/>
        <end position="93"/>
    </location>
</feature>
<dbReference type="InterPro" id="IPR038577">
    <property type="entry name" value="GT10-like_C_sf"/>
</dbReference>
<evidence type="ECO:0000256" key="8">
    <source>
        <dbReference type="ARBA" id="ARBA00022989"/>
    </source>
</evidence>
<proteinExistence type="inferred from homology"/>
<dbReference type="Proteomes" id="UP000008792">
    <property type="component" value="Unassembled WGS sequence"/>
</dbReference>
<sequence length="424" mass="49855">MAMPIDKILSSRHQPQRYNAPRKRVETGEERNSNFASPNDDSDYSMDSDLAILPPPRRSAASRLNSRQLSKSRNLIMKWIVCLSIIFLLLLFVPRHHVIKEVKLKRAVTILLWNEESSNERWWRYQQCHCTVTPNRNYTDRPIDAVVVNADRAYDVDGLEKIVRSPNFLVVFAAKKPLSLAKNPLSLHGESIFNYSMTYRPDSNLFWTDYYFSTLQHMDVRVHKFTTPDKHALKELSAHLRFKLQLKQRLVVYMMYPVNNSTVQQSLYLQQLRKHIDLSVIETCHEPNECIPYRFMLIFEPSRCPEYVHPQFYMALANFVVPVLIGGGNLSELVPPGSYISADNFLSPFELSEHLMLLSSRPELYAQFFWWHSKYQIHKIKLPYCALCHQLRQEQRQRPPFEFLQWWTIYQCPDPRDFQIGAAT</sequence>
<evidence type="ECO:0000256" key="13">
    <source>
        <dbReference type="SAM" id="MobiDB-lite"/>
    </source>
</evidence>
<keyword evidence="4 12" id="KW-0328">Glycosyltransferase</keyword>
<accession>A0A0Q9WT75</accession>
<dbReference type="PANTHER" id="PTHR48438">
    <property type="entry name" value="ALPHA-(1,3)-FUCOSYLTRANSFERASE C-RELATED"/>
    <property type="match status" value="1"/>
</dbReference>
<dbReference type="SUPFAM" id="SSF53756">
    <property type="entry name" value="UDP-Glycosyltransferase/glycogen phosphorylase"/>
    <property type="match status" value="1"/>
</dbReference>
<dbReference type="GO" id="GO:0008417">
    <property type="term" value="F:fucosyltransferase activity"/>
    <property type="evidence" value="ECO:0007669"/>
    <property type="project" value="InterPro"/>
</dbReference>
<evidence type="ECO:0000259" key="14">
    <source>
        <dbReference type="Pfam" id="PF00852"/>
    </source>
</evidence>
<gene>
    <name evidence="16" type="primary">Dvir\GJ26150</name>
    <name evidence="16" type="ORF">Dvir_GJ26150</name>
</gene>
<keyword evidence="11" id="KW-0325">Glycoprotein</keyword>